<evidence type="ECO:0000256" key="5">
    <source>
        <dbReference type="ARBA" id="ARBA00023136"/>
    </source>
</evidence>
<organism evidence="8 9">
    <name type="scientific">Rhizodiscina lignyota</name>
    <dbReference type="NCBI Taxonomy" id="1504668"/>
    <lineage>
        <taxon>Eukaryota</taxon>
        <taxon>Fungi</taxon>
        <taxon>Dikarya</taxon>
        <taxon>Ascomycota</taxon>
        <taxon>Pezizomycotina</taxon>
        <taxon>Dothideomycetes</taxon>
        <taxon>Pleosporomycetidae</taxon>
        <taxon>Aulographales</taxon>
        <taxon>Rhizodiscinaceae</taxon>
        <taxon>Rhizodiscina</taxon>
    </lineage>
</organism>
<evidence type="ECO:0000313" key="9">
    <source>
        <dbReference type="Proteomes" id="UP000799772"/>
    </source>
</evidence>
<proteinExistence type="predicted"/>
<dbReference type="OrthoDB" id="19981at2759"/>
<evidence type="ECO:0000256" key="1">
    <source>
        <dbReference type="ARBA" id="ARBA00004477"/>
    </source>
</evidence>
<reference evidence="8" key="1">
    <citation type="journal article" date="2020" name="Stud. Mycol.">
        <title>101 Dothideomycetes genomes: a test case for predicting lifestyles and emergence of pathogens.</title>
        <authorList>
            <person name="Haridas S."/>
            <person name="Albert R."/>
            <person name="Binder M."/>
            <person name="Bloem J."/>
            <person name="Labutti K."/>
            <person name="Salamov A."/>
            <person name="Andreopoulos B."/>
            <person name="Baker S."/>
            <person name="Barry K."/>
            <person name="Bills G."/>
            <person name="Bluhm B."/>
            <person name="Cannon C."/>
            <person name="Castanera R."/>
            <person name="Culley D."/>
            <person name="Daum C."/>
            <person name="Ezra D."/>
            <person name="Gonzalez J."/>
            <person name="Henrissat B."/>
            <person name="Kuo A."/>
            <person name="Liang C."/>
            <person name="Lipzen A."/>
            <person name="Lutzoni F."/>
            <person name="Magnuson J."/>
            <person name="Mondo S."/>
            <person name="Nolan M."/>
            <person name="Ohm R."/>
            <person name="Pangilinan J."/>
            <person name="Park H.-J."/>
            <person name="Ramirez L."/>
            <person name="Alfaro M."/>
            <person name="Sun H."/>
            <person name="Tritt A."/>
            <person name="Yoshinaga Y."/>
            <person name="Zwiers L.-H."/>
            <person name="Turgeon B."/>
            <person name="Goodwin S."/>
            <person name="Spatafora J."/>
            <person name="Crous P."/>
            <person name="Grigoriev I."/>
        </authorList>
    </citation>
    <scope>NUCLEOTIDE SEQUENCE</scope>
    <source>
        <strain evidence="8">CBS 133067</strain>
    </source>
</reference>
<dbReference type="GO" id="GO:0070072">
    <property type="term" value="P:vacuolar proton-transporting V-type ATPase complex assembly"/>
    <property type="evidence" value="ECO:0007669"/>
    <property type="project" value="InterPro"/>
</dbReference>
<keyword evidence="5 7" id="KW-0472">Membrane</keyword>
<keyword evidence="4 7" id="KW-1133">Transmembrane helix</keyword>
<keyword evidence="9" id="KW-1185">Reference proteome</keyword>
<keyword evidence="3" id="KW-0256">Endoplasmic reticulum</keyword>
<name>A0A9P4M9H4_9PEZI</name>
<evidence type="ECO:0000256" key="3">
    <source>
        <dbReference type="ARBA" id="ARBA00022824"/>
    </source>
</evidence>
<comment type="caution">
    <text evidence="8">The sequence shown here is derived from an EMBL/GenBank/DDBJ whole genome shotgun (WGS) entry which is preliminary data.</text>
</comment>
<dbReference type="AlphaFoldDB" id="A0A9P4M9H4"/>
<dbReference type="InterPro" id="IPR021013">
    <property type="entry name" value="ATPase_Vma12"/>
</dbReference>
<evidence type="ECO:0008006" key="10">
    <source>
        <dbReference type="Google" id="ProtNLM"/>
    </source>
</evidence>
<evidence type="ECO:0000256" key="6">
    <source>
        <dbReference type="SAM" id="MobiDB-lite"/>
    </source>
</evidence>
<dbReference type="Pfam" id="PF11712">
    <property type="entry name" value="Vma12"/>
    <property type="match status" value="1"/>
</dbReference>
<protein>
    <recommendedName>
        <fullName evidence="10">Endoplasmic reticulum-based factor for assembly of V-ATPase-domain-containing protein</fullName>
    </recommendedName>
</protein>
<feature type="compositionally biased region" description="Basic and acidic residues" evidence="6">
    <location>
        <begin position="21"/>
        <end position="35"/>
    </location>
</feature>
<keyword evidence="2 7" id="KW-0812">Transmembrane</keyword>
<evidence type="ECO:0000313" key="8">
    <source>
        <dbReference type="EMBL" id="KAF2102115.1"/>
    </source>
</evidence>
<dbReference type="PANTHER" id="PTHR31394:SF1">
    <property type="entry name" value="TRANSMEMBRANE PROTEIN 199"/>
    <property type="match status" value="1"/>
</dbReference>
<evidence type="ECO:0000256" key="4">
    <source>
        <dbReference type="ARBA" id="ARBA00022989"/>
    </source>
</evidence>
<gene>
    <name evidence="8" type="ORF">NA57DRAFT_54043</name>
</gene>
<evidence type="ECO:0000256" key="7">
    <source>
        <dbReference type="SAM" id="Phobius"/>
    </source>
</evidence>
<dbReference type="Proteomes" id="UP000799772">
    <property type="component" value="Unassembled WGS sequence"/>
</dbReference>
<dbReference type="PANTHER" id="PTHR31394">
    <property type="entry name" value="TRANSMEMBRANE PROTEIN 199"/>
    <property type="match status" value="1"/>
</dbReference>
<evidence type="ECO:0000256" key="2">
    <source>
        <dbReference type="ARBA" id="ARBA00022692"/>
    </source>
</evidence>
<dbReference type="GO" id="GO:0005789">
    <property type="term" value="C:endoplasmic reticulum membrane"/>
    <property type="evidence" value="ECO:0007669"/>
    <property type="project" value="UniProtKB-SubCell"/>
</dbReference>
<feature type="transmembrane region" description="Helical" evidence="7">
    <location>
        <begin position="200"/>
        <end position="219"/>
    </location>
</feature>
<accession>A0A9P4M9H4</accession>
<sequence length="275" mass="30791">MVLLCMTPAIVAAVTKYQDLKNASESDDKPPRTPDEPSLDDPAEGNSISHFQLVEISKFLLSHNHTDDVSEDGDGQNHDRIRDQYRISSLLRGASFYNPPPAPKPAPSSEYQALMARLRAAEEQKSYERMLNPLPPAQSFYERFPNAHNVDSNDQEDDVTYADVDRQLTLIINVLVTVVACGIAIWIIARRWSAPARLGLSMSGAILVAVAEVVVYTGYLRRVKEAKGKEKRKIENKEIVETWVIEGKSMPDRPKVIGEVLGQDPKDAVRRRKAR</sequence>
<feature type="region of interest" description="Disordered" evidence="6">
    <location>
        <begin position="21"/>
        <end position="45"/>
    </location>
</feature>
<feature type="transmembrane region" description="Helical" evidence="7">
    <location>
        <begin position="170"/>
        <end position="188"/>
    </location>
</feature>
<comment type="subcellular location">
    <subcellularLocation>
        <location evidence="1">Endoplasmic reticulum membrane</location>
        <topology evidence="1">Multi-pass membrane protein</topology>
    </subcellularLocation>
</comment>
<dbReference type="EMBL" id="ML978123">
    <property type="protein sequence ID" value="KAF2102115.1"/>
    <property type="molecule type" value="Genomic_DNA"/>
</dbReference>